<dbReference type="InterPro" id="IPR039782">
    <property type="entry name" value="VPS13B"/>
</dbReference>
<organism evidence="5 6">
    <name type="scientific">Pogonophryne albipinna</name>
    <dbReference type="NCBI Taxonomy" id="1090488"/>
    <lineage>
        <taxon>Eukaryota</taxon>
        <taxon>Metazoa</taxon>
        <taxon>Chordata</taxon>
        <taxon>Craniata</taxon>
        <taxon>Vertebrata</taxon>
        <taxon>Euteleostomi</taxon>
        <taxon>Actinopterygii</taxon>
        <taxon>Neopterygii</taxon>
        <taxon>Teleostei</taxon>
        <taxon>Neoteleostei</taxon>
        <taxon>Acanthomorphata</taxon>
        <taxon>Eupercaria</taxon>
        <taxon>Perciformes</taxon>
        <taxon>Notothenioidei</taxon>
        <taxon>Pogonophryne</taxon>
    </lineage>
</organism>
<feature type="domain" description="Chorein N-terminal" evidence="3">
    <location>
        <begin position="62"/>
        <end position="585"/>
    </location>
</feature>
<dbReference type="EMBL" id="JAPTMU010000077">
    <property type="protein sequence ID" value="KAJ4922303.1"/>
    <property type="molecule type" value="Genomic_DNA"/>
</dbReference>
<dbReference type="Proteomes" id="UP001219934">
    <property type="component" value="Unassembled WGS sequence"/>
</dbReference>
<dbReference type="InterPro" id="IPR026854">
    <property type="entry name" value="VPS13_N"/>
</dbReference>
<evidence type="ECO:0000259" key="4">
    <source>
        <dbReference type="Pfam" id="PF25033"/>
    </source>
</evidence>
<protein>
    <submittedName>
        <fullName evidence="5">Uncharacterized protein</fullName>
    </submittedName>
</protein>
<feature type="compositionally biased region" description="Polar residues" evidence="2">
    <location>
        <begin position="506"/>
        <end position="515"/>
    </location>
</feature>
<reference evidence="5" key="1">
    <citation type="submission" date="2022-11" db="EMBL/GenBank/DDBJ databases">
        <title>Chromosome-level genome of Pogonophryne albipinna.</title>
        <authorList>
            <person name="Jo E."/>
        </authorList>
    </citation>
    <scope>NUCLEOTIDE SEQUENCE</scope>
    <source>
        <strain evidence="5">SGF0006</strain>
        <tissue evidence="5">Muscle</tissue>
    </source>
</reference>
<dbReference type="Pfam" id="PF25033">
    <property type="entry name" value="VPS13_M"/>
    <property type="match status" value="1"/>
</dbReference>
<evidence type="ECO:0000313" key="6">
    <source>
        <dbReference type="Proteomes" id="UP001219934"/>
    </source>
</evidence>
<gene>
    <name evidence="5" type="ORF">JOQ06_021393</name>
</gene>
<dbReference type="AlphaFoldDB" id="A0AAD6F6E5"/>
<sequence>MVEAWPEQKNKSFCNSVTEASCPAGERYQSGVTVFQPAGSLELQSCCVFLPNDSLPSPSTIICGDIPGTVRSWYHNQASMPGTLVVCLPQISVLSAGHKYMEPLQELPFVVAKPILEEGDAFPWTVSLSQFSVYTLLGQQQSLSLLEPMGCTSTLAVTSHKLQSCSEGRHSFIVCLHVDLQAVHVKCCNPQVQLLYELLFSWSSTWARLQKHGILRQASSVLDPPTAAPASPVRSSAGTALPDTSTCSPSADFGSPTEGDSVPAGDDGPFADTVTLEQKTSSIGGTSGKVSLWMQWMLPKVTAKLFAPDPTDKQKEICVISELEDLSASVDVQDVYTKIKCKVGSFNIDHHRCRPGQGLHSGSYEGLILQCKETAVVRSLSEPLHTEPLLRSIRTPHFYSGWTDRTTSPNQKQHRVREEGVQSSCGSGGVLLSCTDKLNRRTVLVRPVSKQESFSHFSGFFPPTAAKVLEVSHQQHGFLSITYTQAVTKNVRHKLTTRPERPPRSGATTSSQRLTSDPLADSSPQYLREILLTAQPFDVVLSCPLLATVAGVFQATVPRRYRERGKTAGQPMRIHTLNSRSLPLMYINTSVIRVFCPSAREKHTASDPQMKKEDTLVLKLGSLSMAPQADNPLTRTVLRKDIYQSEVVGSGCGFQSDEIQKPAAVGITLLLPAPLAWGGDGGMDGALEGKAIHALHLGILRDPGSEVEDRQYQVDLQSINIGTAHWEQLKPEKEGTKGGVSVESERSSQNPALEWNMASSIRRHQERRAILTPILTDFSVRVTAAPAIIFSKNISPDCGQAEEVVVCGHSLEVNVTSSLDFYLSVAQVQLLQQLLTENMVGMDTPEKSAESPLVVTLTTDPSSGGLLHFTRSRGSLGQPCACTTVREKYPLVQGKSRPASSSTSSWDDYTHGKQGFRLPPTFMHAHARTSCEEERPVRRNVLRGGTSCEEERSARRNVLRGGTFCEEERPARRNVL</sequence>
<evidence type="ECO:0000259" key="3">
    <source>
        <dbReference type="Pfam" id="PF12624"/>
    </source>
</evidence>
<feature type="domain" description="VPS13-like middle region" evidence="4">
    <location>
        <begin position="613"/>
        <end position="843"/>
    </location>
</feature>
<feature type="region of interest" description="Disordered" evidence="2">
    <location>
        <begin position="494"/>
        <end position="520"/>
    </location>
</feature>
<evidence type="ECO:0000313" key="5">
    <source>
        <dbReference type="EMBL" id="KAJ4922303.1"/>
    </source>
</evidence>
<comment type="caution">
    <text evidence="5">The sequence shown here is derived from an EMBL/GenBank/DDBJ whole genome shotgun (WGS) entry which is preliminary data.</text>
</comment>
<dbReference type="Pfam" id="PF12624">
    <property type="entry name" value="VPS13_N"/>
    <property type="match status" value="1"/>
</dbReference>
<dbReference type="InterPro" id="IPR056747">
    <property type="entry name" value="VPS13-like_M"/>
</dbReference>
<name>A0AAD6F6E5_9TELE</name>
<evidence type="ECO:0000256" key="2">
    <source>
        <dbReference type="SAM" id="MobiDB-lite"/>
    </source>
</evidence>
<keyword evidence="1" id="KW-0813">Transport</keyword>
<feature type="region of interest" description="Disordered" evidence="2">
    <location>
        <begin position="223"/>
        <end position="271"/>
    </location>
</feature>
<dbReference type="PANTHER" id="PTHR12517">
    <property type="entry name" value="VACUOLAR PROTEIN SORTING-ASSOCIATED PROTEIN 13B"/>
    <property type="match status" value="1"/>
</dbReference>
<evidence type="ECO:0000256" key="1">
    <source>
        <dbReference type="ARBA" id="ARBA00022448"/>
    </source>
</evidence>
<proteinExistence type="predicted"/>
<dbReference type="PANTHER" id="PTHR12517:SF0">
    <property type="entry name" value="INTERMEMBRANE LIPID TRANSFER PROTEIN VPS13B"/>
    <property type="match status" value="1"/>
</dbReference>
<keyword evidence="6" id="KW-1185">Reference proteome</keyword>
<accession>A0AAD6F6E5</accession>
<feature type="non-terminal residue" evidence="5">
    <location>
        <position position="1"/>
    </location>
</feature>
<feature type="compositionally biased region" description="Polar residues" evidence="2">
    <location>
        <begin position="233"/>
        <end position="249"/>
    </location>
</feature>